<reference evidence="2" key="1">
    <citation type="journal article" date="2023" name="Nat. Plants">
        <title>Single-cell RNA sequencing provides a high-resolution roadmap for understanding the multicellular compartmentation of specialized metabolism.</title>
        <authorList>
            <person name="Sun S."/>
            <person name="Shen X."/>
            <person name="Li Y."/>
            <person name="Li Y."/>
            <person name="Wang S."/>
            <person name="Li R."/>
            <person name="Zhang H."/>
            <person name="Shen G."/>
            <person name="Guo B."/>
            <person name="Wei J."/>
            <person name="Xu J."/>
            <person name="St-Pierre B."/>
            <person name="Chen S."/>
            <person name="Sun C."/>
        </authorList>
    </citation>
    <scope>NUCLEOTIDE SEQUENCE [LARGE SCALE GENOMIC DNA]</scope>
</reference>
<accession>A0ACB9ZRE6</accession>
<comment type="caution">
    <text evidence="1">The sequence shown here is derived from an EMBL/GenBank/DDBJ whole genome shotgun (WGS) entry which is preliminary data.</text>
</comment>
<dbReference type="Proteomes" id="UP001060085">
    <property type="component" value="Linkage Group LG08"/>
</dbReference>
<dbReference type="EMBL" id="CM044708">
    <property type="protein sequence ID" value="KAI5650301.1"/>
    <property type="molecule type" value="Genomic_DNA"/>
</dbReference>
<gene>
    <name evidence="1" type="ORF">M9H77_36306</name>
</gene>
<protein>
    <submittedName>
        <fullName evidence="1">Uncharacterized protein</fullName>
    </submittedName>
</protein>
<evidence type="ECO:0000313" key="1">
    <source>
        <dbReference type="EMBL" id="KAI5650301.1"/>
    </source>
</evidence>
<organism evidence="1 2">
    <name type="scientific">Catharanthus roseus</name>
    <name type="common">Madagascar periwinkle</name>
    <name type="synonym">Vinca rosea</name>
    <dbReference type="NCBI Taxonomy" id="4058"/>
    <lineage>
        <taxon>Eukaryota</taxon>
        <taxon>Viridiplantae</taxon>
        <taxon>Streptophyta</taxon>
        <taxon>Embryophyta</taxon>
        <taxon>Tracheophyta</taxon>
        <taxon>Spermatophyta</taxon>
        <taxon>Magnoliopsida</taxon>
        <taxon>eudicotyledons</taxon>
        <taxon>Gunneridae</taxon>
        <taxon>Pentapetalae</taxon>
        <taxon>asterids</taxon>
        <taxon>lamiids</taxon>
        <taxon>Gentianales</taxon>
        <taxon>Apocynaceae</taxon>
        <taxon>Rauvolfioideae</taxon>
        <taxon>Vinceae</taxon>
        <taxon>Catharanthinae</taxon>
        <taxon>Catharanthus</taxon>
    </lineage>
</organism>
<sequence>MEWSQEEGGRVAGETVEGGFLGAATDQPEEGSGIGISGVVMVIDNMESQGREAKKRFASKPFGFKTWNMRNWLRRIGPLAMWGAIVELPGIHNYLLRSLKIGIRRNVVIFHKKLEVLKGS</sequence>
<keyword evidence="2" id="KW-1185">Reference proteome</keyword>
<evidence type="ECO:0000313" key="2">
    <source>
        <dbReference type="Proteomes" id="UP001060085"/>
    </source>
</evidence>
<name>A0ACB9ZRE6_CATRO</name>
<proteinExistence type="predicted"/>